<dbReference type="GO" id="GO:0006516">
    <property type="term" value="P:glycoprotein catabolic process"/>
    <property type="evidence" value="ECO:0007669"/>
    <property type="project" value="TreeGrafter"/>
</dbReference>
<dbReference type="Proteomes" id="UP000324383">
    <property type="component" value="Unassembled WGS sequence"/>
</dbReference>
<dbReference type="InterPro" id="IPR012939">
    <property type="entry name" value="Glyco_hydro_92"/>
</dbReference>
<reference evidence="5 6" key="1">
    <citation type="submission" date="2019-07" db="EMBL/GenBank/DDBJ databases">
        <title>Draft Genome Sequences of Bacteroides pyogenes Strains Isolated from the Uterus Holstein Dairy Cows with Metritis.</title>
        <authorList>
            <person name="Cunha F."/>
            <person name="Galvao K.N."/>
            <person name="Jeon S.J."/>
            <person name="Jeong K.C."/>
        </authorList>
    </citation>
    <scope>NUCLEOTIDE SEQUENCE [LARGE SCALE GENOMIC DNA]</scope>
    <source>
        <strain evidence="5 6">KG-31</strain>
    </source>
</reference>
<comment type="cofactor">
    <cofactor evidence="1">
        <name>Ca(2+)</name>
        <dbReference type="ChEBI" id="CHEBI:29108"/>
    </cofactor>
</comment>
<evidence type="ECO:0000313" key="5">
    <source>
        <dbReference type="EMBL" id="TYK32017.1"/>
    </source>
</evidence>
<name>A0A5D3E7E2_9BACE</name>
<dbReference type="InterPro" id="IPR005887">
    <property type="entry name" value="GH92_a_mannosidase_put"/>
</dbReference>
<evidence type="ECO:0000313" key="6">
    <source>
        <dbReference type="Proteomes" id="UP000324383"/>
    </source>
</evidence>
<dbReference type="SUPFAM" id="SSF48208">
    <property type="entry name" value="Six-hairpin glycosidases"/>
    <property type="match status" value="1"/>
</dbReference>
<dbReference type="FunFam" id="3.30.2080.10:FF:000001">
    <property type="entry name" value="Alpha-1,2-mannosidase subfamily"/>
    <property type="match status" value="1"/>
</dbReference>
<dbReference type="RefSeq" id="WP_148730920.1">
    <property type="nucleotide sequence ID" value="NZ_VKLW01000043.1"/>
</dbReference>
<dbReference type="GO" id="GO:0005975">
    <property type="term" value="P:carbohydrate metabolic process"/>
    <property type="evidence" value="ECO:0007669"/>
    <property type="project" value="InterPro"/>
</dbReference>
<dbReference type="PANTHER" id="PTHR12143">
    <property type="entry name" value="PEPTIDE N-GLYCANASE PNGASE -RELATED"/>
    <property type="match status" value="1"/>
</dbReference>
<dbReference type="EMBL" id="VKLW01000043">
    <property type="protein sequence ID" value="TYK32017.1"/>
    <property type="molecule type" value="Genomic_DNA"/>
</dbReference>
<dbReference type="InterPro" id="IPR037524">
    <property type="entry name" value="PA14/GLEYA"/>
</dbReference>
<gene>
    <name evidence="5" type="ORF">FNJ60_13940</name>
</gene>
<dbReference type="Gene3D" id="3.30.2080.10">
    <property type="entry name" value="GH92 mannosidase domain"/>
    <property type="match status" value="1"/>
</dbReference>
<dbReference type="InterPro" id="IPR041371">
    <property type="entry name" value="GH92_N"/>
</dbReference>
<evidence type="ECO:0000256" key="3">
    <source>
        <dbReference type="ARBA" id="ARBA00022837"/>
    </source>
</evidence>
<dbReference type="InterPro" id="IPR014718">
    <property type="entry name" value="GH-type_carb-bd"/>
</dbReference>
<dbReference type="InterPro" id="IPR059177">
    <property type="entry name" value="GH29D-like_dom"/>
</dbReference>
<proteinExistence type="predicted"/>
<dbReference type="SMART" id="SM00758">
    <property type="entry name" value="PA14"/>
    <property type="match status" value="1"/>
</dbReference>
<dbReference type="PANTHER" id="PTHR12143:SF39">
    <property type="entry name" value="SECRETED PROTEIN"/>
    <property type="match status" value="1"/>
</dbReference>
<keyword evidence="6" id="KW-1185">Reference proteome</keyword>
<dbReference type="GO" id="GO:0030246">
    <property type="term" value="F:carbohydrate binding"/>
    <property type="evidence" value="ECO:0007669"/>
    <property type="project" value="InterPro"/>
</dbReference>
<dbReference type="InterPro" id="IPR011658">
    <property type="entry name" value="PA14_dom"/>
</dbReference>
<dbReference type="InterPro" id="IPR008928">
    <property type="entry name" value="6-hairpin_glycosidase_sf"/>
</dbReference>
<dbReference type="Gene3D" id="1.20.1050.60">
    <property type="entry name" value="alpha-1,2-mannosidase"/>
    <property type="match status" value="1"/>
</dbReference>
<comment type="caution">
    <text evidence="5">The sequence shown here is derived from an EMBL/GenBank/DDBJ whole genome shotgun (WGS) entry which is preliminary data.</text>
</comment>
<dbReference type="PROSITE" id="PS51820">
    <property type="entry name" value="PA14"/>
    <property type="match status" value="1"/>
</dbReference>
<evidence type="ECO:0000256" key="1">
    <source>
        <dbReference type="ARBA" id="ARBA00001913"/>
    </source>
</evidence>
<evidence type="ECO:0000259" key="4">
    <source>
        <dbReference type="PROSITE" id="PS51820"/>
    </source>
</evidence>
<evidence type="ECO:0000256" key="2">
    <source>
        <dbReference type="ARBA" id="ARBA00011245"/>
    </source>
</evidence>
<feature type="domain" description="PA14" evidence="4">
    <location>
        <begin position="836"/>
        <end position="973"/>
    </location>
</feature>
<dbReference type="Pfam" id="PF13290">
    <property type="entry name" value="CHB_HEX_C_1"/>
    <property type="match status" value="1"/>
</dbReference>
<dbReference type="AlphaFoldDB" id="A0A5D3E7E2"/>
<dbReference type="Gene3D" id="1.20.1610.10">
    <property type="entry name" value="alpha-1,2-mannosidases domains"/>
    <property type="match status" value="1"/>
</dbReference>
<comment type="subunit">
    <text evidence="2">Monomer.</text>
</comment>
<dbReference type="Pfam" id="PF17678">
    <property type="entry name" value="Glyco_hydro_92N"/>
    <property type="match status" value="1"/>
</dbReference>
<dbReference type="GO" id="GO:0005829">
    <property type="term" value="C:cytosol"/>
    <property type="evidence" value="ECO:0007669"/>
    <property type="project" value="TreeGrafter"/>
</dbReference>
<dbReference type="Gene3D" id="3.90.182.10">
    <property type="entry name" value="Toxin - Anthrax Protective Antigen,domain 1"/>
    <property type="match status" value="1"/>
</dbReference>
<dbReference type="PROSITE" id="PS51257">
    <property type="entry name" value="PROKAR_LIPOPROTEIN"/>
    <property type="match status" value="1"/>
</dbReference>
<dbReference type="NCBIfam" id="TIGR01180">
    <property type="entry name" value="aman2_put"/>
    <property type="match status" value="1"/>
</dbReference>
<sequence>MKQRYLICLLTAWLGCESCTTGKLSPVDYVDPFIGTGFHGHTYPGATVPFGAVQLSPDTRAGNWDACSGYHYDDTSLKGFSHTHLSGTGCIDLGDVLFRPTTQEPDLTDEKVLYRPAAFSHRDEKASAGYYSVVLKDEGIKAELTATARVGMHRYTFPLGKPTVVIIDLAHLLDNERIYEAVLEQTAVNEITGMRRTRGWTDNQYVYFAARFSKPFRTVVLVQDGKPVSVGTKSEGTHLQAVLTFDTEDKEPVVAKVGLSLVSVENARANLEHEVKGFDFDAVCAAARKEWERVLSSIVVEGGSADEQRNFYTAMYHAMVVPNTVSDVNGEYRRHNMQIGQLPKGKVHYSTFSLWDTFRAWNPLMTLIDTTLVNDMIHSFLDIYDASGELPIWPLSAGETETMIGYHAVSVIADAYLKGIRGFDVEKALEAMMVSSEKNKKGSDYYIKYGFIPSNIKKESVSCLLEFAYDDWCIARMAQEMGRKDIYEKYIERSQNYIHVFDGGSGFFRGKRMDGNWETPFNPFEVGRAYTEATAWQYRFFVPHDVNGMVQLFGGKGDFIAALDSIFTADSKVEGELSDITGLIGQYAHGNEPSHHIAYLYNYVGQPWKTQELTRRLLREMYRSTPEGISGNEDCGQMSAWYIFSALGFYAVCPGSNEFALTSPLFEKAVITLANGKTLTVSANNPEGNRYISKVELNGEAIEQNFITYEQLIGGGELRFTLSDKPDKKRGTSAEAAPYSYTKENVVSVPYVDKDLNLFSDRIMVTLATTTRGAEIRYTLDGSEPTRDAPLYERPFEVDKSLQIKAKGFKDGYLPSRTLWIAAVKAELKKPLSVSPAKNGTTYRYYEGNYRTVEDIEKTPLLEQGVMAKPSIANAKREDHFGYVFTGLINVPEDGVYAFRTSSDDGSVLYINDKLVVNNDGSHAVITADGWIALKKGFHSFRIYYFEDYEGEHFSWAWKRPSAKEMEPVPASVLFVE</sequence>
<dbReference type="SUPFAM" id="SSF56988">
    <property type="entry name" value="Anthrax protective antigen"/>
    <property type="match status" value="1"/>
</dbReference>
<dbReference type="GO" id="GO:0000224">
    <property type="term" value="F:peptide-N4-(N-acetyl-beta-glucosaminyl)asparagine amidase activity"/>
    <property type="evidence" value="ECO:0007669"/>
    <property type="project" value="TreeGrafter"/>
</dbReference>
<dbReference type="Pfam" id="PF07971">
    <property type="entry name" value="Glyco_hydro_92"/>
    <property type="match status" value="1"/>
</dbReference>
<dbReference type="Pfam" id="PF07691">
    <property type="entry name" value="PA14"/>
    <property type="match status" value="1"/>
</dbReference>
<dbReference type="FunFam" id="1.20.1050.60:FF:000001">
    <property type="entry name" value="Putative alpha-1,2-mannosidase"/>
    <property type="match status" value="1"/>
</dbReference>
<dbReference type="Gene3D" id="2.70.98.10">
    <property type="match status" value="1"/>
</dbReference>
<organism evidence="5 6">
    <name type="scientific">Bacteroides pyogenes</name>
    <dbReference type="NCBI Taxonomy" id="310300"/>
    <lineage>
        <taxon>Bacteria</taxon>
        <taxon>Pseudomonadati</taxon>
        <taxon>Bacteroidota</taxon>
        <taxon>Bacteroidia</taxon>
        <taxon>Bacteroidales</taxon>
        <taxon>Bacteroidaceae</taxon>
        <taxon>Bacteroides</taxon>
    </lineage>
</organism>
<protein>
    <submittedName>
        <fullName evidence="5">Alpha-mannosidase</fullName>
    </submittedName>
</protein>
<accession>A0A5D3E7E2</accession>
<dbReference type="InterPro" id="IPR050883">
    <property type="entry name" value="PNGase"/>
</dbReference>
<keyword evidence="3" id="KW-0106">Calcium</keyword>